<dbReference type="InterPro" id="IPR036388">
    <property type="entry name" value="WH-like_DNA-bd_sf"/>
</dbReference>
<dbReference type="PANTHER" id="PTHR30118:SF7">
    <property type="entry name" value="TRANSCRIPTIONAL REGULATOR LYSR FAMILY"/>
    <property type="match status" value="1"/>
</dbReference>
<dbReference type="PROSITE" id="PS50931">
    <property type="entry name" value="HTH_LYSR"/>
    <property type="match status" value="1"/>
</dbReference>
<dbReference type="OrthoDB" id="8839911at2"/>
<dbReference type="InterPro" id="IPR036390">
    <property type="entry name" value="WH_DNA-bd_sf"/>
</dbReference>
<keyword evidence="2" id="KW-0805">Transcription regulation</keyword>
<dbReference type="InterPro" id="IPR000847">
    <property type="entry name" value="LysR_HTH_N"/>
</dbReference>
<keyword evidence="7" id="KW-1185">Reference proteome</keyword>
<dbReference type="RefSeq" id="WP_020914123.1">
    <property type="nucleotide sequence ID" value="NC_011566.1"/>
</dbReference>
<evidence type="ECO:0000256" key="1">
    <source>
        <dbReference type="ARBA" id="ARBA00009437"/>
    </source>
</evidence>
<evidence type="ECO:0000313" key="7">
    <source>
        <dbReference type="Proteomes" id="UP000000753"/>
    </source>
</evidence>
<dbReference type="GO" id="GO:0003677">
    <property type="term" value="F:DNA binding"/>
    <property type="evidence" value="ECO:0007669"/>
    <property type="project" value="UniProtKB-KW"/>
</dbReference>
<dbReference type="Proteomes" id="UP000000753">
    <property type="component" value="Chromosome"/>
</dbReference>
<dbReference type="SUPFAM" id="SSF53850">
    <property type="entry name" value="Periplasmic binding protein-like II"/>
    <property type="match status" value="1"/>
</dbReference>
<feature type="domain" description="HTH lysR-type" evidence="5">
    <location>
        <begin position="13"/>
        <end position="65"/>
    </location>
</feature>
<evidence type="ECO:0000256" key="4">
    <source>
        <dbReference type="ARBA" id="ARBA00023163"/>
    </source>
</evidence>
<dbReference type="Gene3D" id="3.40.190.290">
    <property type="match status" value="1"/>
</dbReference>
<dbReference type="STRING" id="225849.swp_4120"/>
<evidence type="ECO:0000313" key="6">
    <source>
        <dbReference type="EMBL" id="ACJ30783.1"/>
    </source>
</evidence>
<dbReference type="Pfam" id="PF00126">
    <property type="entry name" value="HTH_1"/>
    <property type="match status" value="1"/>
</dbReference>
<reference evidence="6 7" key="1">
    <citation type="journal article" date="2008" name="PLoS ONE">
        <title>Environmental adaptation: genomic analysis of the piezotolerant and psychrotolerant deep-sea iron reducing bacterium Shewanella piezotolerans WP3.</title>
        <authorList>
            <person name="Wang F."/>
            <person name="Wang J."/>
            <person name="Jian H."/>
            <person name="Zhang B."/>
            <person name="Li S."/>
            <person name="Wang F."/>
            <person name="Zeng X."/>
            <person name="Gao L."/>
            <person name="Bartlett D.H."/>
            <person name="Yu J."/>
            <person name="Hu S."/>
            <person name="Xiao X."/>
        </authorList>
    </citation>
    <scope>NUCLEOTIDE SEQUENCE [LARGE SCALE GENOMIC DNA]</scope>
    <source>
        <strain evidence="7">WP3 / JCM 13877</strain>
    </source>
</reference>
<evidence type="ECO:0000256" key="3">
    <source>
        <dbReference type="ARBA" id="ARBA00023125"/>
    </source>
</evidence>
<dbReference type="Gene3D" id="1.10.10.10">
    <property type="entry name" value="Winged helix-like DNA-binding domain superfamily/Winged helix DNA-binding domain"/>
    <property type="match status" value="1"/>
</dbReference>
<name>B8CT07_SHEPW</name>
<dbReference type="HOGENOM" id="CLU_039613_39_1_6"/>
<dbReference type="KEGG" id="swp:swp_4120"/>
<gene>
    <name evidence="6" type="ordered locus">swp_4120</name>
</gene>
<dbReference type="PANTHER" id="PTHR30118">
    <property type="entry name" value="HTH-TYPE TRANSCRIPTIONAL REGULATOR LEUO-RELATED"/>
    <property type="match status" value="1"/>
</dbReference>
<comment type="similarity">
    <text evidence="1">Belongs to the LysR transcriptional regulatory family.</text>
</comment>
<keyword evidence="3" id="KW-0238">DNA-binding</keyword>
<keyword evidence="4" id="KW-0804">Transcription</keyword>
<evidence type="ECO:0000256" key="2">
    <source>
        <dbReference type="ARBA" id="ARBA00023015"/>
    </source>
</evidence>
<dbReference type="eggNOG" id="COG0583">
    <property type="taxonomic scope" value="Bacteria"/>
</dbReference>
<dbReference type="AlphaFoldDB" id="B8CT07"/>
<dbReference type="EMBL" id="CP000472">
    <property type="protein sequence ID" value="ACJ30783.1"/>
    <property type="molecule type" value="Genomic_DNA"/>
</dbReference>
<sequence length="358" mass="40182">MLKQISRLDYFTLQVFIGLVDLKNGSAVAAKLNTSQSKVSRALATMRDVLGDELFVRQKYGLEPNQVALKITPMVRTILEQLDKIIETTLDKKDAPYELTFAANEHWSLAVLNCIQQSCRCVTGGVYVNVQPWSETVSQRLCQGKIDCSISIEPVNHPMVTDTKIGDISHFFIVAKTGHPIFSASEPLKAIFDYKIALVNSNLQSHQLHRIEEYAQVEDIDIKVVLKSPSVRMVVDHVSMTDDVAILVSAMTYYYFENRKDVDFLDISHAWKATQALKSDSYYLHSHQSVMPPMVNCLKNLLGDKLIEMQSHFENINTTNNSPAPLMACCTQNDCRPTNCNVDCVQRTTATANNSVTE</sequence>
<proteinExistence type="inferred from homology"/>
<dbReference type="InterPro" id="IPR050389">
    <property type="entry name" value="LysR-type_TF"/>
</dbReference>
<dbReference type="SUPFAM" id="SSF46785">
    <property type="entry name" value="Winged helix' DNA-binding domain"/>
    <property type="match status" value="1"/>
</dbReference>
<protein>
    <submittedName>
        <fullName evidence="6">Regulatory protein, LysR</fullName>
    </submittedName>
</protein>
<organism evidence="6 7">
    <name type="scientific">Shewanella piezotolerans (strain WP3 / JCM 13877)</name>
    <dbReference type="NCBI Taxonomy" id="225849"/>
    <lineage>
        <taxon>Bacteria</taxon>
        <taxon>Pseudomonadati</taxon>
        <taxon>Pseudomonadota</taxon>
        <taxon>Gammaproteobacteria</taxon>
        <taxon>Alteromonadales</taxon>
        <taxon>Shewanellaceae</taxon>
        <taxon>Shewanella</taxon>
    </lineage>
</organism>
<evidence type="ECO:0000259" key="5">
    <source>
        <dbReference type="PROSITE" id="PS50931"/>
    </source>
</evidence>
<dbReference type="GO" id="GO:0003700">
    <property type="term" value="F:DNA-binding transcription factor activity"/>
    <property type="evidence" value="ECO:0007669"/>
    <property type="project" value="InterPro"/>
</dbReference>
<accession>B8CT07</accession>